<dbReference type="Pfam" id="PF17389">
    <property type="entry name" value="Bac_rhamnosid6H"/>
    <property type="match status" value="1"/>
</dbReference>
<reference evidence="3" key="1">
    <citation type="journal article" date="2019" name="Int. J. Syst. Evol. Microbiol.">
        <title>The Global Catalogue of Microorganisms (GCM) 10K type strain sequencing project: providing services to taxonomists for standard genome sequencing and annotation.</title>
        <authorList>
            <consortium name="The Broad Institute Genomics Platform"/>
            <consortium name="The Broad Institute Genome Sequencing Center for Infectious Disease"/>
            <person name="Wu L."/>
            <person name="Ma J."/>
        </authorList>
    </citation>
    <scope>NUCLEOTIDE SEQUENCE [LARGE SCALE GENOMIC DNA]</scope>
    <source>
        <strain evidence="3">JCM 17664</strain>
    </source>
</reference>
<organism evidence="2 3">
    <name type="scientific">Compostibacter hankyongensis</name>
    <dbReference type="NCBI Taxonomy" id="1007089"/>
    <lineage>
        <taxon>Bacteria</taxon>
        <taxon>Pseudomonadati</taxon>
        <taxon>Bacteroidota</taxon>
        <taxon>Chitinophagia</taxon>
        <taxon>Chitinophagales</taxon>
        <taxon>Chitinophagaceae</taxon>
        <taxon>Compostibacter</taxon>
    </lineage>
</organism>
<comment type="caution">
    <text evidence="2">The sequence shown here is derived from an EMBL/GenBank/DDBJ whole genome shotgun (WGS) entry which is preliminary data.</text>
</comment>
<dbReference type="EMBL" id="BAABFN010000001">
    <property type="protein sequence ID" value="GAA4304643.1"/>
    <property type="molecule type" value="Genomic_DNA"/>
</dbReference>
<evidence type="ECO:0000313" key="3">
    <source>
        <dbReference type="Proteomes" id="UP001501207"/>
    </source>
</evidence>
<feature type="domain" description="Alpha-L-rhamnosidase six-hairpin glycosidase" evidence="1">
    <location>
        <begin position="315"/>
        <end position="489"/>
    </location>
</feature>
<dbReference type="Gene3D" id="1.50.10.10">
    <property type="match status" value="1"/>
</dbReference>
<dbReference type="Proteomes" id="UP001501207">
    <property type="component" value="Unassembled WGS sequence"/>
</dbReference>
<sequence>MTTRRRFIQQTSLAGIALGLPGSFSRLTAGDPFTYASPYLRLQLMRDRPAFSFFSTDSLGGGQLSVSPLMKAAPSQGAAYQSRVTGGEIAYFTGAGKSDIAVWTCSMQPKSFSLRTRTDGTHAEPFAVTFSQKANHCTVLGTMSGDKQVKFPCVLHFPGMGTFRVFCSDPDIRLFYNAELTEQPFVQIALPAADAGHPDITYRFDSVAIFPDAAGIKNDPRYDGFRKNFINIFQLSPGFKTLANNSTSDACAFTLFLYAEMAQVTPALAEGLTAMDLVRNSLDRYFEGMLGYGMVGKHNWQSKYNSSDSFPSLIMSACYYIQHTRDREWGMKNYAGIRSWAEKMIATDTNKDGIIEYGYSGNSGSWDNKQGFKRPANWWDTIGFGHDDAYSNALAYRAAALMKETAAFLGKKEDENYFSDFGGRLKKNYYTRFYNPATGVLGGWRSADGQLHDYYFTFVNSIAICYGLVEKKAAKKIMQRLLDKMKAVGYTDFRLGLPGNLIPIADEDYAHHDPRWGYQRFQVYENGGASGCYVYYTLHALYKLGMRDEAERILMPMLESYKNGSFEGSCPGGKMTRDWKTWSGECWGYEGFLVDNYLALKAVLDR</sequence>
<evidence type="ECO:0000259" key="1">
    <source>
        <dbReference type="Pfam" id="PF17389"/>
    </source>
</evidence>
<dbReference type="RefSeq" id="WP_344976112.1">
    <property type="nucleotide sequence ID" value="NZ_BAABFN010000001.1"/>
</dbReference>
<dbReference type="InterPro" id="IPR008928">
    <property type="entry name" value="6-hairpin_glycosidase_sf"/>
</dbReference>
<dbReference type="PROSITE" id="PS51318">
    <property type="entry name" value="TAT"/>
    <property type="match status" value="1"/>
</dbReference>
<proteinExistence type="predicted"/>
<dbReference type="InterPro" id="IPR012341">
    <property type="entry name" value="6hp_glycosidase-like_sf"/>
</dbReference>
<name>A0ABP8FIH8_9BACT</name>
<dbReference type="SUPFAM" id="SSF48208">
    <property type="entry name" value="Six-hairpin glycosidases"/>
    <property type="match status" value="1"/>
</dbReference>
<gene>
    <name evidence="2" type="ORF">GCM10023143_09250</name>
</gene>
<evidence type="ECO:0000313" key="2">
    <source>
        <dbReference type="EMBL" id="GAA4304643.1"/>
    </source>
</evidence>
<dbReference type="InterPro" id="IPR035396">
    <property type="entry name" value="Bac_rhamnosid6H"/>
</dbReference>
<accession>A0ABP8FIH8</accession>
<dbReference type="InterPro" id="IPR006311">
    <property type="entry name" value="TAT_signal"/>
</dbReference>
<protein>
    <recommendedName>
        <fullName evidence="1">Alpha-L-rhamnosidase six-hairpin glycosidase domain-containing protein</fullName>
    </recommendedName>
</protein>
<keyword evidence="3" id="KW-1185">Reference proteome</keyword>